<dbReference type="AlphaFoldDB" id="A0A2T2YCN2"/>
<keyword evidence="4" id="KW-1185">Reference proteome</keyword>
<dbReference type="SUPFAM" id="SSF56524">
    <property type="entry name" value="Oxidoreductase molybdopterin-binding domain"/>
    <property type="match status" value="1"/>
</dbReference>
<name>A0A2T2YCN2_9BACT</name>
<dbReference type="Gene3D" id="3.90.420.10">
    <property type="entry name" value="Oxidoreductase, molybdopterin-binding domain"/>
    <property type="match status" value="1"/>
</dbReference>
<evidence type="ECO:0000313" key="3">
    <source>
        <dbReference type="EMBL" id="PSR53280.1"/>
    </source>
</evidence>
<reference evidence="3 4" key="1">
    <citation type="submission" date="2018-03" db="EMBL/GenBank/DDBJ databases">
        <title>Adhaeribacter sp. HMF7605 Genome sequencing and assembly.</title>
        <authorList>
            <person name="Kang H."/>
            <person name="Kang J."/>
            <person name="Cha I."/>
            <person name="Kim H."/>
            <person name="Joh K."/>
        </authorList>
    </citation>
    <scope>NUCLEOTIDE SEQUENCE [LARGE SCALE GENOMIC DNA]</scope>
    <source>
        <strain evidence="3 4">HMF7605</strain>
    </source>
</reference>
<dbReference type="InterPro" id="IPR000572">
    <property type="entry name" value="OxRdtase_Mopterin-bd_dom"/>
</dbReference>
<evidence type="ECO:0000313" key="4">
    <source>
        <dbReference type="Proteomes" id="UP000240357"/>
    </source>
</evidence>
<dbReference type="PANTHER" id="PTHR43032">
    <property type="entry name" value="PROTEIN-METHIONINE-SULFOXIDE REDUCTASE"/>
    <property type="match status" value="1"/>
</dbReference>
<dbReference type="RefSeq" id="WP_106927749.1">
    <property type="nucleotide sequence ID" value="NZ_PYFT01000001.1"/>
</dbReference>
<keyword evidence="1" id="KW-0472">Membrane</keyword>
<keyword evidence="1" id="KW-0812">Transmembrane</keyword>
<accession>A0A2T2YCN2</accession>
<evidence type="ECO:0000256" key="1">
    <source>
        <dbReference type="SAM" id="Phobius"/>
    </source>
</evidence>
<dbReference type="EMBL" id="PYFT01000001">
    <property type="protein sequence ID" value="PSR53280.1"/>
    <property type="molecule type" value="Genomic_DNA"/>
</dbReference>
<dbReference type="Pfam" id="PF00174">
    <property type="entry name" value="Oxidored_molyb"/>
    <property type="match status" value="1"/>
</dbReference>
<protein>
    <submittedName>
        <fullName evidence="3">Molybdopterin-binding oxidoreductase</fullName>
    </submittedName>
</protein>
<feature type="domain" description="Oxidoreductase molybdopterin-binding" evidence="2">
    <location>
        <begin position="98"/>
        <end position="256"/>
    </location>
</feature>
<dbReference type="Proteomes" id="UP000240357">
    <property type="component" value="Unassembled WGS sequence"/>
</dbReference>
<dbReference type="OrthoDB" id="9778777at2"/>
<gene>
    <name evidence="3" type="ORF">AHMF7605_06915</name>
</gene>
<comment type="caution">
    <text evidence="3">The sequence shown here is derived from an EMBL/GenBank/DDBJ whole genome shotgun (WGS) entry which is preliminary data.</text>
</comment>
<feature type="transmembrane region" description="Helical" evidence="1">
    <location>
        <begin position="21"/>
        <end position="42"/>
    </location>
</feature>
<organism evidence="3 4">
    <name type="scientific">Adhaeribacter arboris</name>
    <dbReference type="NCBI Taxonomy" id="2072846"/>
    <lineage>
        <taxon>Bacteria</taxon>
        <taxon>Pseudomonadati</taxon>
        <taxon>Bacteroidota</taxon>
        <taxon>Cytophagia</taxon>
        <taxon>Cytophagales</taxon>
        <taxon>Hymenobacteraceae</taxon>
        <taxon>Adhaeribacter</taxon>
    </lineage>
</organism>
<evidence type="ECO:0000259" key="2">
    <source>
        <dbReference type="Pfam" id="PF00174"/>
    </source>
</evidence>
<keyword evidence="1" id="KW-1133">Transmembrane helix</keyword>
<proteinExistence type="predicted"/>
<dbReference type="InterPro" id="IPR036374">
    <property type="entry name" value="OxRdtase_Mopterin-bd_sf"/>
</dbReference>
<sequence>MKENNSLPTQQVTEQKIKRRTFLAFTVFTIAGISSLGLWKAFRALPKTAKGLAAPTRRILAFNEKVNAQLFSNQHLAPTYPPEAAARAPRVNGRAGLPKTFEPLTWQLQVNVPGNPQMLSVSLRDIQRLPKTDLIFDFKCIEGWNQIVHYGGVKFSDFLQAYQLGTQSGKAIDPDRPGDWYPYVGLETPDGGYYVGLDMASVLHPQTLLCYEMNGTTLALKHGAPLRLIIPTKYGVKSLKRIGSLTFSLVQPRDYWYERGYVYDASL</sequence>